<organism evidence="1">
    <name type="scientific">Zea mays</name>
    <name type="common">Maize</name>
    <dbReference type="NCBI Taxonomy" id="4577"/>
    <lineage>
        <taxon>Eukaryota</taxon>
        <taxon>Viridiplantae</taxon>
        <taxon>Streptophyta</taxon>
        <taxon>Embryophyta</taxon>
        <taxon>Tracheophyta</taxon>
        <taxon>Spermatophyta</taxon>
        <taxon>Magnoliopsida</taxon>
        <taxon>Liliopsida</taxon>
        <taxon>Poales</taxon>
        <taxon>Poaceae</taxon>
        <taxon>PACMAD clade</taxon>
        <taxon>Panicoideae</taxon>
        <taxon>Andropogonodae</taxon>
        <taxon>Andropogoneae</taxon>
        <taxon>Tripsacinae</taxon>
        <taxon>Zea</taxon>
    </lineage>
</organism>
<proteinExistence type="predicted"/>
<dbReference type="AlphaFoldDB" id="A0A1D6JTD1"/>
<dbReference type="EMBL" id="CM007647">
    <property type="protein sequence ID" value="ONL95124.1"/>
    <property type="molecule type" value="Genomic_DNA"/>
</dbReference>
<protein>
    <submittedName>
        <fullName evidence="1">Multidrug and toxic compound extrusion3</fullName>
    </submittedName>
</protein>
<evidence type="ECO:0000313" key="1">
    <source>
        <dbReference type="EMBL" id="ONL95124.1"/>
    </source>
</evidence>
<reference evidence="1" key="1">
    <citation type="submission" date="2015-12" db="EMBL/GenBank/DDBJ databases">
        <title>Update maize B73 reference genome by single molecule sequencing technologies.</title>
        <authorList>
            <consortium name="Maize Genome Sequencing Project"/>
            <person name="Ware D."/>
        </authorList>
    </citation>
    <scope>NUCLEOTIDE SEQUENCE [LARGE SCALE GENOMIC DNA]</scope>
    <source>
        <tissue evidence="1">Seedling</tissue>
    </source>
</reference>
<gene>
    <name evidence="1" type="ORF">ZEAMMB73_Zm00001d028228</name>
</gene>
<name>A0A1D6JTD1_MAIZE</name>
<sequence>MYLRTSRRVRNLKHGLIYMRAMHAIDYHSTCVRGGRCELITGYMHGFALLCVRRSCVSSLFLSWRCCSPLSVSAVVSGAIHRQAPRRTSSQILHS</sequence>
<accession>A0A1D6JTD1</accession>